<dbReference type="EMBL" id="SPVF01000087">
    <property type="protein sequence ID" value="TFW24181.1"/>
    <property type="molecule type" value="Genomic_DNA"/>
</dbReference>
<evidence type="ECO:0000313" key="3">
    <source>
        <dbReference type="Proteomes" id="UP000298438"/>
    </source>
</evidence>
<dbReference type="RefSeq" id="WP_229414254.1">
    <property type="nucleotide sequence ID" value="NZ_SPVF01000087.1"/>
</dbReference>
<dbReference type="InterPro" id="IPR001736">
    <property type="entry name" value="PLipase_D/transphosphatidylase"/>
</dbReference>
<dbReference type="PROSITE" id="PS50035">
    <property type="entry name" value="PLD"/>
    <property type="match status" value="1"/>
</dbReference>
<name>A0A4Y9SKX8_9BURK</name>
<feature type="domain" description="PLD phosphodiesterase" evidence="1">
    <location>
        <begin position="132"/>
        <end position="159"/>
    </location>
</feature>
<dbReference type="Pfam" id="PF13091">
    <property type="entry name" value="PLDc_2"/>
    <property type="match status" value="1"/>
</dbReference>
<dbReference type="SUPFAM" id="SSF56024">
    <property type="entry name" value="Phospholipase D/nuclease"/>
    <property type="match status" value="1"/>
</dbReference>
<organism evidence="2 3">
    <name type="scientific">Zemynaea arenosa</name>
    <dbReference type="NCBI Taxonomy" id="2561931"/>
    <lineage>
        <taxon>Bacteria</taxon>
        <taxon>Pseudomonadati</taxon>
        <taxon>Pseudomonadota</taxon>
        <taxon>Betaproteobacteria</taxon>
        <taxon>Burkholderiales</taxon>
        <taxon>Oxalobacteraceae</taxon>
        <taxon>Telluria group</taxon>
        <taxon>Zemynaea</taxon>
    </lineage>
</organism>
<dbReference type="InterPro" id="IPR025202">
    <property type="entry name" value="PLD-like_dom"/>
</dbReference>
<sequence length="213" mass="22866">GAAVAPVGASLAAAPAAHVQLLASPAAFNPPGVADSQATLTALLAQAKSEVRMQALDYAPLGYGPDGTRPYYAVIDNAVRAAAARGVTVKLLVSNWNTEKPSIDYLKSLALLPHVQIRVVTLPQWSGGPIPFARVMHSKTMVVDGKAVWIGTSNWAGGYLDKSRNLEVLLRDGAMAQRVWRMQEQVWNSPYAQPLDINKDYPKPLKTGEPTKE</sequence>
<dbReference type="Gene3D" id="3.30.870.10">
    <property type="entry name" value="Endonuclease Chain A"/>
    <property type="match status" value="1"/>
</dbReference>
<dbReference type="SMART" id="SM00155">
    <property type="entry name" value="PLDc"/>
    <property type="match status" value="1"/>
</dbReference>
<evidence type="ECO:0000259" key="1">
    <source>
        <dbReference type="PROSITE" id="PS50035"/>
    </source>
</evidence>
<keyword evidence="3" id="KW-1185">Reference proteome</keyword>
<protein>
    <submittedName>
        <fullName evidence="2">Phospholipase</fullName>
    </submittedName>
</protein>
<dbReference type="GO" id="GO:0006793">
    <property type="term" value="P:phosphorus metabolic process"/>
    <property type="evidence" value="ECO:0007669"/>
    <property type="project" value="UniProtKB-ARBA"/>
</dbReference>
<dbReference type="CDD" id="cd09107">
    <property type="entry name" value="PLDc_vPLD3_4_5_like_2"/>
    <property type="match status" value="1"/>
</dbReference>
<dbReference type="InterPro" id="IPR050874">
    <property type="entry name" value="Diverse_PLD-related"/>
</dbReference>
<dbReference type="AlphaFoldDB" id="A0A4Y9SKX8"/>
<dbReference type="PANTHER" id="PTHR10185">
    <property type="entry name" value="PHOSPHOLIPASE D - RELATED"/>
    <property type="match status" value="1"/>
</dbReference>
<reference evidence="2 3" key="1">
    <citation type="submission" date="2019-03" db="EMBL/GenBank/DDBJ databases">
        <title>Draft Genome Sequence of Massilia arenosa sp. nov., a Novel Massilia Species Isolated from a Sandy-loam Maize Soil.</title>
        <authorList>
            <person name="Raths R."/>
            <person name="Peta V."/>
            <person name="Bucking H."/>
        </authorList>
    </citation>
    <scope>NUCLEOTIDE SEQUENCE [LARGE SCALE GENOMIC DNA]</scope>
    <source>
        <strain evidence="2 3">MC02</strain>
    </source>
</reference>
<proteinExistence type="predicted"/>
<dbReference type="GO" id="GO:0003824">
    <property type="term" value="F:catalytic activity"/>
    <property type="evidence" value="ECO:0007669"/>
    <property type="project" value="InterPro"/>
</dbReference>
<comment type="caution">
    <text evidence="2">The sequence shown here is derived from an EMBL/GenBank/DDBJ whole genome shotgun (WGS) entry which is preliminary data.</text>
</comment>
<accession>A0A4Y9SKX8</accession>
<gene>
    <name evidence="2" type="ORF">E4L96_06260</name>
</gene>
<feature type="non-terminal residue" evidence="2">
    <location>
        <position position="1"/>
    </location>
</feature>
<evidence type="ECO:0000313" key="2">
    <source>
        <dbReference type="EMBL" id="TFW24181.1"/>
    </source>
</evidence>
<dbReference type="Proteomes" id="UP000298438">
    <property type="component" value="Unassembled WGS sequence"/>
</dbReference>
<dbReference type="PANTHER" id="PTHR10185:SF17">
    <property type="entry name" value="GM01519P-RELATED"/>
    <property type="match status" value="1"/>
</dbReference>